<dbReference type="AlphaFoldDB" id="A0AB40CPL3"/>
<evidence type="ECO:0000313" key="3">
    <source>
        <dbReference type="RefSeq" id="XP_039140502.1"/>
    </source>
</evidence>
<dbReference type="GO" id="GO:0003676">
    <property type="term" value="F:nucleic acid binding"/>
    <property type="evidence" value="ECO:0007669"/>
    <property type="project" value="InterPro"/>
</dbReference>
<protein>
    <submittedName>
        <fullName evidence="3">rRNA 2'-O-methyltransferase fibrillarin-like</fullName>
    </submittedName>
</protein>
<feature type="compositionally biased region" description="Gly residues" evidence="1">
    <location>
        <begin position="1"/>
        <end position="65"/>
    </location>
</feature>
<reference evidence="3" key="1">
    <citation type="submission" date="2025-08" db="UniProtKB">
        <authorList>
            <consortium name="RefSeq"/>
        </authorList>
    </citation>
    <scope>IDENTIFICATION</scope>
</reference>
<proteinExistence type="predicted"/>
<feature type="compositionally biased region" description="Polar residues" evidence="1">
    <location>
        <begin position="72"/>
        <end position="94"/>
    </location>
</feature>
<dbReference type="RefSeq" id="XP_039140502.1">
    <property type="nucleotide sequence ID" value="XM_039284568.1"/>
</dbReference>
<organism evidence="2 3">
    <name type="scientific">Dioscorea cayennensis subsp. rotundata</name>
    <name type="common">White Guinea yam</name>
    <name type="synonym">Dioscorea rotundata</name>
    <dbReference type="NCBI Taxonomy" id="55577"/>
    <lineage>
        <taxon>Eukaryota</taxon>
        <taxon>Viridiplantae</taxon>
        <taxon>Streptophyta</taxon>
        <taxon>Embryophyta</taxon>
        <taxon>Tracheophyta</taxon>
        <taxon>Spermatophyta</taxon>
        <taxon>Magnoliopsida</taxon>
        <taxon>Liliopsida</taxon>
        <taxon>Dioscoreales</taxon>
        <taxon>Dioscoreaceae</taxon>
        <taxon>Dioscorea</taxon>
    </lineage>
</organism>
<dbReference type="SUPFAM" id="SSF57756">
    <property type="entry name" value="Retrovirus zinc finger-like domains"/>
    <property type="match status" value="1"/>
</dbReference>
<dbReference type="Gene3D" id="4.10.60.10">
    <property type="entry name" value="Zinc finger, CCHC-type"/>
    <property type="match status" value="1"/>
</dbReference>
<dbReference type="InterPro" id="IPR036875">
    <property type="entry name" value="Znf_CCHC_sf"/>
</dbReference>
<dbReference type="GeneID" id="120277715"/>
<keyword evidence="2" id="KW-1185">Reference proteome</keyword>
<name>A0AB40CPL3_DIOCR</name>
<gene>
    <name evidence="3" type="primary">LOC120277715</name>
</gene>
<accession>A0AB40CPL3</accession>
<feature type="region of interest" description="Disordered" evidence="1">
    <location>
        <begin position="1"/>
        <end position="127"/>
    </location>
</feature>
<sequence length="182" mass="18747">MRHFSGGRGGAHGGHCGPHSGPGGSHGGVGGSIGGLGGSRSGTFGRGRGRPRGGFIGGSRGGSRGGYAPSRQAPTVSAPQASTAPSPLATNSLVRNDLSYAEAARSLPSGDSSQPSDSDWQSVHKKRRLSDSKLVCKKCLRSGHTSNECRHQLTFRHCVGIGHVAVHCPRRSPQGVDSDNYR</sequence>
<dbReference type="GO" id="GO:0008270">
    <property type="term" value="F:zinc ion binding"/>
    <property type="evidence" value="ECO:0007669"/>
    <property type="project" value="InterPro"/>
</dbReference>
<dbReference type="Proteomes" id="UP001515500">
    <property type="component" value="Chromosome 15"/>
</dbReference>
<feature type="compositionally biased region" description="Low complexity" evidence="1">
    <location>
        <begin position="106"/>
        <end position="121"/>
    </location>
</feature>
<evidence type="ECO:0000313" key="2">
    <source>
        <dbReference type="Proteomes" id="UP001515500"/>
    </source>
</evidence>
<evidence type="ECO:0000256" key="1">
    <source>
        <dbReference type="SAM" id="MobiDB-lite"/>
    </source>
</evidence>